<keyword evidence="2" id="KW-0805">Transcription regulation</keyword>
<organism evidence="7 8">
    <name type="scientific">Microbispora corallina</name>
    <dbReference type="NCBI Taxonomy" id="83302"/>
    <lineage>
        <taxon>Bacteria</taxon>
        <taxon>Bacillati</taxon>
        <taxon>Actinomycetota</taxon>
        <taxon>Actinomycetes</taxon>
        <taxon>Streptosporangiales</taxon>
        <taxon>Streptosporangiaceae</taxon>
        <taxon>Microbispora</taxon>
    </lineage>
</organism>
<evidence type="ECO:0000256" key="1">
    <source>
        <dbReference type="ARBA" id="ARBA00022491"/>
    </source>
</evidence>
<dbReference type="Gene3D" id="1.10.357.10">
    <property type="entry name" value="Tetracycline Repressor, domain 2"/>
    <property type="match status" value="1"/>
</dbReference>
<evidence type="ECO:0000256" key="2">
    <source>
        <dbReference type="ARBA" id="ARBA00023015"/>
    </source>
</evidence>
<dbReference type="EMBL" id="BOOC01000044">
    <property type="protein sequence ID" value="GIH43778.1"/>
    <property type="molecule type" value="Genomic_DNA"/>
</dbReference>
<evidence type="ECO:0000256" key="5">
    <source>
        <dbReference type="PROSITE-ProRule" id="PRU00335"/>
    </source>
</evidence>
<evidence type="ECO:0000313" key="7">
    <source>
        <dbReference type="EMBL" id="GIH43778.1"/>
    </source>
</evidence>
<dbReference type="InterPro" id="IPR050109">
    <property type="entry name" value="HTH-type_TetR-like_transc_reg"/>
</dbReference>
<dbReference type="PANTHER" id="PTHR30055:SF151">
    <property type="entry name" value="TRANSCRIPTIONAL REGULATORY PROTEIN"/>
    <property type="match status" value="1"/>
</dbReference>
<sequence length="231" mass="25460">MGNADRLTRQAVVEKAIALADAQGLEAVTIRRLAQELGVTPMALYWHFKNKDQLLQGVADHVLAEVTPAIDPEDPWAVRLRGMIEALVRVLRRHPPLVDIFPLVEKDEVPSFVRATEAALDLLTRAGFGLSEAYFVSSYLLHGTLSLVKAEPGCPVQFTPAEAAEWRRQKRLMLEALPPDRFPCMVAFAATFSEEPDVDRYYAFGVDLLMGGVEAMAANRTPSTATANSTR</sequence>
<dbReference type="PRINTS" id="PR00455">
    <property type="entry name" value="HTHTETR"/>
</dbReference>
<dbReference type="InterPro" id="IPR009057">
    <property type="entry name" value="Homeodomain-like_sf"/>
</dbReference>
<dbReference type="Pfam" id="PF00440">
    <property type="entry name" value="TetR_N"/>
    <property type="match status" value="1"/>
</dbReference>
<accession>A0ABQ4G9L9</accession>
<dbReference type="Proteomes" id="UP000603904">
    <property type="component" value="Unassembled WGS sequence"/>
</dbReference>
<keyword evidence="4" id="KW-0804">Transcription</keyword>
<name>A0ABQ4G9L9_9ACTN</name>
<dbReference type="PANTHER" id="PTHR30055">
    <property type="entry name" value="HTH-TYPE TRANSCRIPTIONAL REGULATOR RUTR"/>
    <property type="match status" value="1"/>
</dbReference>
<gene>
    <name evidence="7" type="ORF">Mco01_67780</name>
</gene>
<dbReference type="PRINTS" id="PR00400">
    <property type="entry name" value="TETREPRESSOR"/>
</dbReference>
<evidence type="ECO:0000256" key="3">
    <source>
        <dbReference type="ARBA" id="ARBA00023125"/>
    </source>
</evidence>
<keyword evidence="3 5" id="KW-0238">DNA-binding</keyword>
<evidence type="ECO:0000256" key="4">
    <source>
        <dbReference type="ARBA" id="ARBA00023163"/>
    </source>
</evidence>
<feature type="domain" description="HTH tetR-type" evidence="6">
    <location>
        <begin position="6"/>
        <end position="66"/>
    </location>
</feature>
<evidence type="ECO:0000259" key="6">
    <source>
        <dbReference type="PROSITE" id="PS50977"/>
    </source>
</evidence>
<comment type="caution">
    <text evidence="7">The sequence shown here is derived from an EMBL/GenBank/DDBJ whole genome shotgun (WGS) entry which is preliminary data.</text>
</comment>
<dbReference type="PROSITE" id="PS50977">
    <property type="entry name" value="HTH_TETR_2"/>
    <property type="match status" value="1"/>
</dbReference>
<reference evidence="7 8" key="1">
    <citation type="submission" date="2021-01" db="EMBL/GenBank/DDBJ databases">
        <title>Whole genome shotgun sequence of Microbispora corallina NBRC 16416.</title>
        <authorList>
            <person name="Komaki H."/>
            <person name="Tamura T."/>
        </authorList>
    </citation>
    <scope>NUCLEOTIDE SEQUENCE [LARGE SCALE GENOMIC DNA]</scope>
    <source>
        <strain evidence="7 8">NBRC 16416</strain>
    </source>
</reference>
<dbReference type="Pfam" id="PF02909">
    <property type="entry name" value="TetR_C_1"/>
    <property type="match status" value="1"/>
</dbReference>
<protein>
    <recommendedName>
        <fullName evidence="6">HTH tetR-type domain-containing protein</fullName>
    </recommendedName>
</protein>
<dbReference type="InterPro" id="IPR004111">
    <property type="entry name" value="Repressor_TetR_C"/>
</dbReference>
<keyword evidence="8" id="KW-1185">Reference proteome</keyword>
<keyword evidence="1" id="KW-0678">Repressor</keyword>
<dbReference type="InterPro" id="IPR003012">
    <property type="entry name" value="Tet_transcr_reg_TetR"/>
</dbReference>
<dbReference type="InterPro" id="IPR001647">
    <property type="entry name" value="HTH_TetR"/>
</dbReference>
<dbReference type="SUPFAM" id="SSF46689">
    <property type="entry name" value="Homeodomain-like"/>
    <property type="match status" value="1"/>
</dbReference>
<dbReference type="RefSeq" id="WP_204060832.1">
    <property type="nucleotide sequence ID" value="NZ_BAAAGP010000035.1"/>
</dbReference>
<feature type="DNA-binding region" description="H-T-H motif" evidence="5">
    <location>
        <begin position="29"/>
        <end position="48"/>
    </location>
</feature>
<dbReference type="InterPro" id="IPR036271">
    <property type="entry name" value="Tet_transcr_reg_TetR-rel_C_sf"/>
</dbReference>
<dbReference type="SUPFAM" id="SSF48498">
    <property type="entry name" value="Tetracyclin repressor-like, C-terminal domain"/>
    <property type="match status" value="1"/>
</dbReference>
<evidence type="ECO:0000313" key="8">
    <source>
        <dbReference type="Proteomes" id="UP000603904"/>
    </source>
</evidence>
<proteinExistence type="predicted"/>